<dbReference type="GO" id="GO:0016787">
    <property type="term" value="F:hydrolase activity"/>
    <property type="evidence" value="ECO:0007669"/>
    <property type="project" value="UniProtKB-KW"/>
</dbReference>
<dbReference type="Pfam" id="PF07167">
    <property type="entry name" value="PhaC_N"/>
    <property type="match status" value="1"/>
</dbReference>
<sequence length="575" mass="65054">MSDSSVFEQFYQGQAERNQALKHQLRQTFDPFGLLATTGKAYQAWLMHPQDLNDALSQYLNDLIRVQGCTLRRYLGEPDSDCIPPHPEDPRFTDPIWCDSPFWDGMKEFYLLNTRWLQNSLYATPGLTEQECSKAAFWLRQYLNALAPTNFLLTNPTAIAKAMQTHGESLLLGWENFKRDQAAGDIAMTDLSAFTVGENLATTAGSVVYRGKLLEVIHFEANTPTVHKVPLVLISPWINKYYVLDLNPQKSIIQYLVDQGFSVFVTSWKNPDASMAEVGMDDYLTEGIVKIIDVAREISGSDKVNLLGYCIGGTLVSLYLAWANRKNPDQVPVASTTLLTTLTDFARPGDIEVFIDEDGLDYIDTIMDRKGYLDGKEMAASFRMLRSNSLVWNYWASNYLMGETPMAFDVLYWNMDTTRMPKKMHHTYLRELYWHNKMIQPDALTIAGQPIDLGKITQPIYMVSAEEDHIAPWKQTYTLVDRVASPVTFTLSTSGHIIGIINPPGPKSKRSFWQGTPNANESPEDWLASKTQVAGSWWPNWIEWLKPYSGAQVKPKLSSRAHPKLCPAPGTYVLE</sequence>
<name>A0ABS2C7G7_9NEIS</name>
<evidence type="ECO:0000259" key="3">
    <source>
        <dbReference type="Pfam" id="PF07167"/>
    </source>
</evidence>
<dbReference type="PANTHER" id="PTHR36837:SF5">
    <property type="entry name" value="POLY-3-HYDROXYBUTYRATE SYNTHASE"/>
    <property type="match status" value="1"/>
</dbReference>
<evidence type="ECO:0000313" key="4">
    <source>
        <dbReference type="EMBL" id="MBM5570104.1"/>
    </source>
</evidence>
<accession>A0ABS2C7G7</accession>
<keyword evidence="4" id="KW-0378">Hydrolase</keyword>
<evidence type="ECO:0000256" key="1">
    <source>
        <dbReference type="ARBA" id="ARBA00022679"/>
    </source>
</evidence>
<keyword evidence="5" id="KW-1185">Reference proteome</keyword>
<dbReference type="InterPro" id="IPR010941">
    <property type="entry name" value="PhaC_N"/>
</dbReference>
<dbReference type="InterPro" id="IPR051321">
    <property type="entry name" value="PHA/PHB_synthase"/>
</dbReference>
<dbReference type="InterPro" id="IPR029058">
    <property type="entry name" value="AB_hydrolase_fold"/>
</dbReference>
<gene>
    <name evidence="4" type="ORF">GM173_00755</name>
</gene>
<comment type="caution">
    <text evidence="4">The sequence shown here is derived from an EMBL/GenBank/DDBJ whole genome shotgun (WGS) entry which is preliminary data.</text>
</comment>
<feature type="domain" description="Poly-beta-hydroxybutyrate polymerase N-terminal" evidence="3">
    <location>
        <begin position="89"/>
        <end position="256"/>
    </location>
</feature>
<dbReference type="RefSeq" id="WP_203569426.1">
    <property type="nucleotide sequence ID" value="NZ_WOFE01000001.1"/>
</dbReference>
<dbReference type="PANTHER" id="PTHR36837">
    <property type="entry name" value="POLY(3-HYDROXYALKANOATE) POLYMERASE SUBUNIT PHAC"/>
    <property type="match status" value="1"/>
</dbReference>
<evidence type="ECO:0000256" key="2">
    <source>
        <dbReference type="ARBA" id="ARBA00023315"/>
    </source>
</evidence>
<dbReference type="Proteomes" id="UP001195660">
    <property type="component" value="Unassembled WGS sequence"/>
</dbReference>
<proteinExistence type="predicted"/>
<dbReference type="EMBL" id="WOFE01000001">
    <property type="protein sequence ID" value="MBM5570104.1"/>
    <property type="molecule type" value="Genomic_DNA"/>
</dbReference>
<dbReference type="SUPFAM" id="SSF53474">
    <property type="entry name" value="alpha/beta-Hydrolases"/>
    <property type="match status" value="1"/>
</dbReference>
<organism evidence="4 5">
    <name type="scientific">Deefgea chitinilytica</name>
    <dbReference type="NCBI Taxonomy" id="570276"/>
    <lineage>
        <taxon>Bacteria</taxon>
        <taxon>Pseudomonadati</taxon>
        <taxon>Pseudomonadota</taxon>
        <taxon>Betaproteobacteria</taxon>
        <taxon>Neisseriales</taxon>
        <taxon>Chitinibacteraceae</taxon>
        <taxon>Deefgea</taxon>
    </lineage>
</organism>
<dbReference type="Gene3D" id="3.40.50.1820">
    <property type="entry name" value="alpha/beta hydrolase"/>
    <property type="match status" value="1"/>
</dbReference>
<reference evidence="4 5" key="1">
    <citation type="submission" date="2019-11" db="EMBL/GenBank/DDBJ databases">
        <title>Novel Deefgea species.</title>
        <authorList>
            <person name="Han J.-H."/>
        </authorList>
    </citation>
    <scope>NUCLEOTIDE SEQUENCE [LARGE SCALE GENOMIC DNA]</scope>
    <source>
        <strain evidence="4 5">LMG 24817</strain>
    </source>
</reference>
<protein>
    <submittedName>
        <fullName evidence="4">Alpha/beta fold hydrolase</fullName>
    </submittedName>
</protein>
<keyword evidence="1" id="KW-0808">Transferase</keyword>
<keyword evidence="2" id="KW-0012">Acyltransferase</keyword>
<evidence type="ECO:0000313" key="5">
    <source>
        <dbReference type="Proteomes" id="UP001195660"/>
    </source>
</evidence>